<evidence type="ECO:0000313" key="5">
    <source>
        <dbReference type="Proteomes" id="UP000010116"/>
    </source>
</evidence>
<feature type="domain" description="D-isomer specific 2-hydroxyacid dehydrogenase NAD-binding" evidence="3">
    <location>
        <begin position="117"/>
        <end position="222"/>
    </location>
</feature>
<organism evidence="4 5">
    <name type="scientific">SAR86 cluster bacterium SAR86B</name>
    <dbReference type="NCBI Taxonomy" id="1123867"/>
    <lineage>
        <taxon>Bacteria</taxon>
        <taxon>Pseudomonadati</taxon>
        <taxon>Pseudomonadota</taxon>
        <taxon>Gammaproteobacteria</taxon>
        <taxon>SAR86 cluster</taxon>
    </lineage>
</organism>
<dbReference type="HOGENOM" id="CLU_019796_1_3_6"/>
<dbReference type="PROSITE" id="PS00065">
    <property type="entry name" value="D_2_HYDROXYACID_DH_1"/>
    <property type="match status" value="1"/>
</dbReference>
<name>J4KT99_9GAMM</name>
<dbReference type="Gene3D" id="3.40.50.720">
    <property type="entry name" value="NAD(P)-binding Rossmann-like Domain"/>
    <property type="match status" value="2"/>
</dbReference>
<gene>
    <name evidence="4" type="primary">serA</name>
    <name evidence="4" type="ORF">NT02SARS_1466</name>
</gene>
<dbReference type="PANTHER" id="PTHR42938">
    <property type="entry name" value="FORMATE DEHYDROGENASE 1"/>
    <property type="match status" value="1"/>
</dbReference>
<reference evidence="4 5" key="1">
    <citation type="journal article" date="2012" name="ISME J.">
        <title>Genomic insights to SAR86, an abundant and uncultivated marine bacterial lineage.</title>
        <authorList>
            <person name="Dupont C.L."/>
            <person name="Rusch D.B."/>
            <person name="Yooseph S."/>
            <person name="Lombardo M.J."/>
            <person name="Richter R.A."/>
            <person name="Valas R."/>
            <person name="Novotny M."/>
            <person name="Yee-Greenbaum J."/>
            <person name="Selengut J.D."/>
            <person name="Haft D.H."/>
            <person name="Halpern A.L."/>
            <person name="Lasken R.S."/>
            <person name="Nealson K."/>
            <person name="Friedman R."/>
            <person name="Venter J.C."/>
        </authorList>
    </citation>
    <scope>NUCLEOTIDE SEQUENCE [LARGE SCALE GENOMIC DNA]</scope>
</reference>
<keyword evidence="2" id="KW-0520">NAD</keyword>
<protein>
    <submittedName>
        <fullName evidence="4">Phosphoglycerate dehydrogenase</fullName>
    </submittedName>
</protein>
<evidence type="ECO:0000256" key="1">
    <source>
        <dbReference type="ARBA" id="ARBA00023002"/>
    </source>
</evidence>
<sequence length="237" mass="25704">MYTYKIYNNIAEDGLAVLESNQLSNNEADPDALLLRSQVLTKEDFNDSLKCIGRAGAGTNNIPTKDATDKGIVVFNTPGANANAVKELVICGLLLSSRGIVQGNAYATTLNDLDDKELNKAVESQKKSFKGSELKGKTLGIVGLGAIGSLVAQAAEVLGMKIIGFDPHISIDAAWRLPKDVEKADSLDYVLANSDYITLHVPLVEATKNLISKNSLKTIKNGRQDYKFISRRNCKFR</sequence>
<dbReference type="Pfam" id="PF02826">
    <property type="entry name" value="2-Hacid_dh_C"/>
    <property type="match status" value="1"/>
</dbReference>
<dbReference type="InterPro" id="IPR006140">
    <property type="entry name" value="D-isomer_DH_NAD-bd"/>
</dbReference>
<dbReference type="SUPFAM" id="SSF52283">
    <property type="entry name" value="Formate/glycerate dehydrogenase catalytic domain-like"/>
    <property type="match status" value="1"/>
</dbReference>
<dbReference type="AlphaFoldDB" id="J4KT99"/>
<accession>J4KT99</accession>
<dbReference type="InterPro" id="IPR029752">
    <property type="entry name" value="D-isomer_DH_CS1"/>
</dbReference>
<evidence type="ECO:0000313" key="4">
    <source>
        <dbReference type="EMBL" id="EJP74084.1"/>
    </source>
</evidence>
<evidence type="ECO:0000259" key="3">
    <source>
        <dbReference type="Pfam" id="PF02826"/>
    </source>
</evidence>
<dbReference type="Proteomes" id="UP000010116">
    <property type="component" value="Unassembled WGS sequence"/>
</dbReference>
<dbReference type="GO" id="GO:0051287">
    <property type="term" value="F:NAD binding"/>
    <property type="evidence" value="ECO:0007669"/>
    <property type="project" value="InterPro"/>
</dbReference>
<dbReference type="PANTHER" id="PTHR42938:SF47">
    <property type="entry name" value="HYDROXYPYRUVATE REDUCTASE"/>
    <property type="match status" value="1"/>
</dbReference>
<evidence type="ECO:0000256" key="2">
    <source>
        <dbReference type="ARBA" id="ARBA00023027"/>
    </source>
</evidence>
<dbReference type="InterPro" id="IPR036291">
    <property type="entry name" value="NAD(P)-bd_dom_sf"/>
</dbReference>
<dbReference type="SUPFAM" id="SSF51735">
    <property type="entry name" value="NAD(P)-binding Rossmann-fold domains"/>
    <property type="match status" value="1"/>
</dbReference>
<dbReference type="GO" id="GO:0016616">
    <property type="term" value="F:oxidoreductase activity, acting on the CH-OH group of donors, NAD or NADP as acceptor"/>
    <property type="evidence" value="ECO:0007669"/>
    <property type="project" value="InterPro"/>
</dbReference>
<keyword evidence="1" id="KW-0560">Oxidoreductase</keyword>
<dbReference type="EMBL" id="JH611161">
    <property type="protein sequence ID" value="EJP74084.1"/>
    <property type="molecule type" value="Genomic_DNA"/>
</dbReference>
<proteinExistence type="predicted"/>